<evidence type="ECO:0000313" key="3">
    <source>
        <dbReference type="Proteomes" id="UP000031512"/>
    </source>
</evidence>
<dbReference type="VEuPathDB" id="PiroplasmaDB:BEWA_040080"/>
<feature type="compositionally biased region" description="Basic and acidic residues" evidence="1">
    <location>
        <begin position="527"/>
        <end position="541"/>
    </location>
</feature>
<evidence type="ECO:0000313" key="2">
    <source>
        <dbReference type="EMBL" id="EKX73970.1"/>
    </source>
</evidence>
<dbReference type="RefSeq" id="XP_004833422.1">
    <property type="nucleotide sequence ID" value="XM_004833365.1"/>
</dbReference>
<feature type="compositionally biased region" description="Low complexity" evidence="1">
    <location>
        <begin position="479"/>
        <end position="495"/>
    </location>
</feature>
<organism evidence="2 3">
    <name type="scientific">Theileria equi strain WA</name>
    <dbReference type="NCBI Taxonomy" id="1537102"/>
    <lineage>
        <taxon>Eukaryota</taxon>
        <taxon>Sar</taxon>
        <taxon>Alveolata</taxon>
        <taxon>Apicomplexa</taxon>
        <taxon>Aconoidasida</taxon>
        <taxon>Piroplasmida</taxon>
        <taxon>Theileriidae</taxon>
        <taxon>Theileria</taxon>
    </lineage>
</organism>
<name>L1LFE1_THEEQ</name>
<sequence>MGIKHSVIDIAKDAKNNAPTTYYGNGISLTRKDEPEIRTSYGRNEKQPLQNYKQYRHKLPESGGWSPTSYELRAVNHGNNKQEGLETKGKFERYREVSVLYWLCDEQNSFPLIIGLGEGKPIYFKRENETTNEWEYSNIVPPANLSDYQRVLNQLNENFKNVVIVNLNADKDKKYCGHPSLNCFKSPTESSDSNCSHNGTTFVIVTVSDCIDTKIPSGFKCLKHSPSGNKMRVLGTYHGNSMISFKESVVATEYRYVNAYYVAGHINAKPLLLELSNGVDQGTSMLCTLTNNKWVPSNLSKNDLTQVLDQENCLRNSIVMANVSNDETYFCKCGNNHREIHVKKHNENLPVGSELYEHTLESTGGRETPEPSFNGHRLMDDIKDVTLPESPVTDVKKIYVYLCKSNTNMQLLIYMDNGSEPGKWLEKIYGGNTWTEANSVSLSGAKPTDSSSKEKIGKGLHEVCKKLKTGGCGYANSATTSTTVHGSSQSGGSSRSTDRDEGSNSSDENSSSNTLPSSSQPGARGPNEPDRRETGANGIDDRDGEGALYYCWSKKLCSEAQDKSKVASGGASDSTDKKDPFQKVIEFINDHHNEIAPSVGGVLGTGILGLAVWKAPAIFSRVLAICITSV</sequence>
<gene>
    <name evidence="2" type="ORF">BEWA_040080</name>
</gene>
<dbReference type="Proteomes" id="UP000031512">
    <property type="component" value="Unassembled WGS sequence"/>
</dbReference>
<comment type="caution">
    <text evidence="2">The sequence shown here is derived from an EMBL/GenBank/DDBJ whole genome shotgun (WGS) entry which is preliminary data.</text>
</comment>
<proteinExistence type="predicted"/>
<dbReference type="EMBL" id="ACOU01000002">
    <property type="protein sequence ID" value="EKX73970.1"/>
    <property type="molecule type" value="Genomic_DNA"/>
</dbReference>
<reference evidence="2 3" key="1">
    <citation type="journal article" date="2012" name="BMC Genomics">
        <title>Comparative genomic analysis and phylogenetic position of Theileria equi.</title>
        <authorList>
            <person name="Kappmeyer L.S."/>
            <person name="Thiagarajan M."/>
            <person name="Herndon D.R."/>
            <person name="Ramsay J.D."/>
            <person name="Caler E."/>
            <person name="Djikeng A."/>
            <person name="Gillespie J.J."/>
            <person name="Lau A.O."/>
            <person name="Roalson E.H."/>
            <person name="Silva J.C."/>
            <person name="Silva M.G."/>
            <person name="Suarez C.E."/>
            <person name="Ueti M.W."/>
            <person name="Nene V.M."/>
            <person name="Mealey R.H."/>
            <person name="Knowles D.P."/>
            <person name="Brayton K.A."/>
        </authorList>
    </citation>
    <scope>NUCLEOTIDE SEQUENCE [LARGE SCALE GENOMIC DNA]</scope>
    <source>
        <strain evidence="2 3">WA</strain>
    </source>
</reference>
<protein>
    <submittedName>
        <fullName evidence="2">Uncharacterized protein</fullName>
    </submittedName>
</protein>
<dbReference type="AlphaFoldDB" id="L1LFE1"/>
<evidence type="ECO:0000256" key="1">
    <source>
        <dbReference type="SAM" id="MobiDB-lite"/>
    </source>
</evidence>
<feature type="compositionally biased region" description="Low complexity" evidence="1">
    <location>
        <begin position="503"/>
        <end position="519"/>
    </location>
</feature>
<dbReference type="KEGG" id="beq:BEWA_040080"/>
<accession>L1LFE1</accession>
<dbReference type="GeneID" id="15807418"/>
<feature type="region of interest" description="Disordered" evidence="1">
    <location>
        <begin position="478"/>
        <end position="541"/>
    </location>
</feature>
<keyword evidence="3" id="KW-1185">Reference proteome</keyword>